<feature type="transmembrane region" description="Helical" evidence="5">
    <location>
        <begin position="124"/>
        <end position="142"/>
    </location>
</feature>
<dbReference type="AlphaFoldDB" id="A0A0M4SSP2"/>
<reference evidence="7" key="1">
    <citation type="submission" date="2016-07" db="EMBL/GenBank/DDBJ databases">
        <title>Comparative genomics of the Campylobacter concisus group.</title>
        <authorList>
            <person name="Miller W.G."/>
            <person name="Yee E."/>
            <person name="Chapman M.H."/>
            <person name="Huynh S."/>
            <person name="Bono J.L."/>
            <person name="On S.L.W."/>
            <person name="StLeger J."/>
            <person name="Foster G."/>
            <person name="Parker C.T."/>
        </authorList>
    </citation>
    <scope>NUCLEOTIDE SEQUENCE</scope>
    <source>
        <strain evidence="7">525.92</strain>
    </source>
</reference>
<keyword evidence="8" id="KW-1185">Reference proteome</keyword>
<evidence type="ECO:0000256" key="2">
    <source>
        <dbReference type="ARBA" id="ARBA00022692"/>
    </source>
</evidence>
<dbReference type="PROSITE" id="PS50929">
    <property type="entry name" value="ABC_TM1F"/>
    <property type="match status" value="1"/>
</dbReference>
<keyword evidence="2 5" id="KW-0812">Transmembrane</keyword>
<dbReference type="InterPro" id="IPR036640">
    <property type="entry name" value="ABC1_TM_sf"/>
</dbReference>
<feature type="transmembrane region" description="Helical" evidence="5">
    <location>
        <begin position="148"/>
        <end position="167"/>
    </location>
</feature>
<evidence type="ECO:0000259" key="6">
    <source>
        <dbReference type="PROSITE" id="PS50929"/>
    </source>
</evidence>
<keyword evidence="7" id="KW-0067">ATP-binding</keyword>
<evidence type="ECO:0000256" key="1">
    <source>
        <dbReference type="ARBA" id="ARBA00004651"/>
    </source>
</evidence>
<dbReference type="STRING" id="360105.CCV52592_1449"/>
<dbReference type="RefSeq" id="WP_231931835.1">
    <property type="nucleotide sequence ID" value="NC_009715.2"/>
</dbReference>
<dbReference type="Proteomes" id="UP000006380">
    <property type="component" value="Chromosome"/>
</dbReference>
<dbReference type="Pfam" id="PF13748">
    <property type="entry name" value="ABC_membrane_3"/>
    <property type="match status" value="1"/>
</dbReference>
<protein>
    <submittedName>
        <fullName evidence="7">ABC transporter, ATP-binding/permease protein</fullName>
    </submittedName>
</protein>
<dbReference type="GO" id="GO:0140359">
    <property type="term" value="F:ABC-type transporter activity"/>
    <property type="evidence" value="ECO:0007669"/>
    <property type="project" value="InterPro"/>
</dbReference>
<feature type="transmembrane region" description="Helical" evidence="5">
    <location>
        <begin position="215"/>
        <end position="236"/>
    </location>
</feature>
<feature type="domain" description="ABC transmembrane type-1" evidence="6">
    <location>
        <begin position="21"/>
        <end position="183"/>
    </location>
</feature>
<comment type="subcellular location">
    <subcellularLocation>
        <location evidence="1">Cell membrane</location>
        <topology evidence="1">Multi-pass membrane protein</topology>
    </subcellularLocation>
</comment>
<evidence type="ECO:0000313" key="7">
    <source>
        <dbReference type="EMBL" id="ALF45142.1"/>
    </source>
</evidence>
<gene>
    <name evidence="7" type="ORF">CCV52592_1449</name>
</gene>
<dbReference type="EMBL" id="CP000767">
    <property type="protein sequence ID" value="ALF45142.1"/>
    <property type="molecule type" value="Genomic_DNA"/>
</dbReference>
<evidence type="ECO:0000256" key="3">
    <source>
        <dbReference type="ARBA" id="ARBA00022989"/>
    </source>
</evidence>
<dbReference type="InterPro" id="IPR011527">
    <property type="entry name" value="ABC1_TM_dom"/>
</dbReference>
<keyword evidence="4 5" id="KW-0472">Membrane</keyword>
<dbReference type="GO" id="GO:0005524">
    <property type="term" value="F:ATP binding"/>
    <property type="evidence" value="ECO:0007669"/>
    <property type="project" value="UniProtKB-KW"/>
</dbReference>
<name>A0A0M4SSP2_CAMC5</name>
<proteinExistence type="predicted"/>
<evidence type="ECO:0000313" key="8">
    <source>
        <dbReference type="Proteomes" id="UP000006380"/>
    </source>
</evidence>
<dbReference type="KEGG" id="ccv:CCV52592_1449"/>
<dbReference type="GO" id="GO:0005886">
    <property type="term" value="C:plasma membrane"/>
    <property type="evidence" value="ECO:0007669"/>
    <property type="project" value="UniProtKB-SubCell"/>
</dbReference>
<keyword evidence="7" id="KW-0547">Nucleotide-binding</keyword>
<dbReference type="SUPFAM" id="SSF90123">
    <property type="entry name" value="ABC transporter transmembrane region"/>
    <property type="match status" value="1"/>
</dbReference>
<evidence type="ECO:0000256" key="5">
    <source>
        <dbReference type="SAM" id="Phobius"/>
    </source>
</evidence>
<sequence length="243" mass="27576">MQQNAFKTLKLIAKENTKKLIFTFSLVLAENALFLMYPIFAGFAINSLIAGERVKALVYALVVLFMWFVGAVRRRIDTQVFTSIYAKIAVNVILNEKQNQKDDSTIIARVALSRELVNFFESHFPMFFTTVVSIIGSAFMLLFIELKVALACVLVMVVFALVLPRYVRRNDYLYLRLNDRLEKEAAAINLGKFSTLKRHYDIVSHLRVAISNREAMSYFIIGVSAAFLFATAFLTMDIGGKDL</sequence>
<accession>A0A0M4SSP2</accession>
<organism evidence="7 8">
    <name type="scientific">Campylobacter curvus (strain 525.92)</name>
    <dbReference type="NCBI Taxonomy" id="360105"/>
    <lineage>
        <taxon>Bacteria</taxon>
        <taxon>Pseudomonadati</taxon>
        <taxon>Campylobacterota</taxon>
        <taxon>Epsilonproteobacteria</taxon>
        <taxon>Campylobacterales</taxon>
        <taxon>Campylobacteraceae</taxon>
        <taxon>Campylobacter</taxon>
    </lineage>
</organism>
<keyword evidence="3 5" id="KW-1133">Transmembrane helix</keyword>
<dbReference type="Gene3D" id="1.20.1560.10">
    <property type="entry name" value="ABC transporter type 1, transmembrane domain"/>
    <property type="match status" value="1"/>
</dbReference>
<feature type="transmembrane region" description="Helical" evidence="5">
    <location>
        <begin position="56"/>
        <end position="72"/>
    </location>
</feature>
<evidence type="ECO:0000256" key="4">
    <source>
        <dbReference type="ARBA" id="ARBA00023136"/>
    </source>
</evidence>
<feature type="transmembrane region" description="Helical" evidence="5">
    <location>
        <begin position="20"/>
        <end position="44"/>
    </location>
</feature>